<dbReference type="FunFam" id="3.40.50.300:FF:001025">
    <property type="entry name" value="ATPase family, AAA domain-containing 2B"/>
    <property type="match status" value="1"/>
</dbReference>
<evidence type="ECO:0000256" key="9">
    <source>
        <dbReference type="ARBA" id="ARBA00023049"/>
    </source>
</evidence>
<evidence type="ECO:0000313" key="14">
    <source>
        <dbReference type="EMBL" id="SHE82807.1"/>
    </source>
</evidence>
<dbReference type="FunFam" id="1.10.8.60:FF:000001">
    <property type="entry name" value="ATP-dependent zinc metalloprotease FtsH"/>
    <property type="match status" value="1"/>
</dbReference>
<dbReference type="PANTHER" id="PTHR23076">
    <property type="entry name" value="METALLOPROTEASE M41 FTSH"/>
    <property type="match status" value="1"/>
</dbReference>
<dbReference type="GO" id="GO:0030163">
    <property type="term" value="P:protein catabolic process"/>
    <property type="evidence" value="ECO:0007669"/>
    <property type="project" value="TreeGrafter"/>
</dbReference>
<comment type="similarity">
    <text evidence="11">Belongs to the AAA ATPase family.</text>
</comment>
<evidence type="ECO:0000256" key="10">
    <source>
        <dbReference type="ARBA" id="ARBA00023054"/>
    </source>
</evidence>
<feature type="transmembrane region" description="Helical" evidence="12">
    <location>
        <begin position="6"/>
        <end position="37"/>
    </location>
</feature>
<proteinExistence type="inferred from homology"/>
<keyword evidence="9 14" id="KW-0482">Metalloprotease</keyword>
<evidence type="ECO:0000256" key="5">
    <source>
        <dbReference type="ARBA" id="ARBA00022741"/>
    </source>
</evidence>
<dbReference type="InterPro" id="IPR027417">
    <property type="entry name" value="P-loop_NTPase"/>
</dbReference>
<dbReference type="AlphaFoldDB" id="A0A1M4WNQ3"/>
<evidence type="ECO:0000313" key="15">
    <source>
        <dbReference type="Proteomes" id="UP000184088"/>
    </source>
</evidence>
<keyword evidence="8 11" id="KW-0067">ATP-binding</keyword>
<dbReference type="Proteomes" id="UP000184088">
    <property type="component" value="Unassembled WGS sequence"/>
</dbReference>
<dbReference type="InterPro" id="IPR003593">
    <property type="entry name" value="AAA+_ATPase"/>
</dbReference>
<keyword evidence="4" id="KW-0479">Metal-binding</keyword>
<dbReference type="InterPro" id="IPR037219">
    <property type="entry name" value="Peptidase_M41-like"/>
</dbReference>
<evidence type="ECO:0000256" key="11">
    <source>
        <dbReference type="RuleBase" id="RU003651"/>
    </source>
</evidence>
<dbReference type="GO" id="GO:0004222">
    <property type="term" value="F:metalloendopeptidase activity"/>
    <property type="evidence" value="ECO:0007669"/>
    <property type="project" value="InterPro"/>
</dbReference>
<dbReference type="SUPFAM" id="SSF52540">
    <property type="entry name" value="P-loop containing nucleoside triphosphate hydrolases"/>
    <property type="match status" value="1"/>
</dbReference>
<evidence type="ECO:0000256" key="4">
    <source>
        <dbReference type="ARBA" id="ARBA00022723"/>
    </source>
</evidence>
<dbReference type="EMBL" id="FQVH01000006">
    <property type="protein sequence ID" value="SHE82807.1"/>
    <property type="molecule type" value="Genomic_DNA"/>
</dbReference>
<sequence length="488" mass="53809">MKEVYLGIAIGIVTFAYFMNVNLLPIIMVGGLLYLLYNFITNQGLLRTNSIGTLVRVPQEDFSSIGGQNTAISELKEALDFILDSDKIEKMGIRPLKGLLLTGPPGTGKTLLAKAAANYTDSVFIATSGSEFIEVYAGVGAQRVRKLFQSARDKAKAEKKRSAIIFIDEIDILGAKRGTHESHMEYDQTLNQLLVEMDGINVNDEVKILVLAATNRPDMLDPALLRPGRFDRQVRVDLPDKDGRLQILKIHVKNKPLAEDVDLEAIARETFGFSGAHLESLTNEAAIIAMRNNSDKITQKDFLQAIDKVIMGEKIDRKPTPEELYRIAVHEAGHAIVSELVEKGSVANLTIVPRGNAMGFLRQAPKEDKYIYTREQLEKQIMICLAGSVAEKVIIGNKSTGAGNDFEKAVELAKEIIFSGLSSLGIISKDDISPKKINDEVTKIIGALERKTTELLTDNHFIIHKVVNVLKEKETISGEELRSILNGT</sequence>
<dbReference type="Pfam" id="PF01434">
    <property type="entry name" value="Peptidase_M41"/>
    <property type="match status" value="1"/>
</dbReference>
<dbReference type="Pfam" id="PF00004">
    <property type="entry name" value="AAA"/>
    <property type="match status" value="1"/>
</dbReference>
<dbReference type="Gene3D" id="3.40.50.300">
    <property type="entry name" value="P-loop containing nucleotide triphosphate hydrolases"/>
    <property type="match status" value="1"/>
</dbReference>
<evidence type="ECO:0000259" key="13">
    <source>
        <dbReference type="SMART" id="SM00382"/>
    </source>
</evidence>
<dbReference type="InterPro" id="IPR000642">
    <property type="entry name" value="Peptidase_M41"/>
</dbReference>
<dbReference type="InterPro" id="IPR041569">
    <property type="entry name" value="AAA_lid_3"/>
</dbReference>
<dbReference type="GO" id="GO:0046872">
    <property type="term" value="F:metal ion binding"/>
    <property type="evidence" value="ECO:0007669"/>
    <property type="project" value="UniProtKB-KW"/>
</dbReference>
<reference evidence="14 15" key="1">
    <citation type="submission" date="2016-11" db="EMBL/GenBank/DDBJ databases">
        <authorList>
            <person name="Jaros S."/>
            <person name="Januszkiewicz K."/>
            <person name="Wedrychowicz H."/>
        </authorList>
    </citation>
    <scope>NUCLEOTIDE SEQUENCE [LARGE SCALE GENOMIC DNA]</scope>
    <source>
        <strain evidence="14 15">DSM 17918</strain>
    </source>
</reference>
<dbReference type="SUPFAM" id="SSF140990">
    <property type="entry name" value="FtsH protease domain-like"/>
    <property type="match status" value="1"/>
</dbReference>
<organism evidence="14 15">
    <name type="scientific">Caldanaerobius fijiensis DSM 17918</name>
    <dbReference type="NCBI Taxonomy" id="1121256"/>
    <lineage>
        <taxon>Bacteria</taxon>
        <taxon>Bacillati</taxon>
        <taxon>Bacillota</taxon>
        <taxon>Clostridia</taxon>
        <taxon>Thermoanaerobacterales</taxon>
        <taxon>Thermoanaerobacteraceae</taxon>
        <taxon>Caldanaerobius</taxon>
    </lineage>
</organism>
<keyword evidence="6" id="KW-0378">Hydrolase</keyword>
<keyword evidence="12" id="KW-1133">Transmembrane helix</keyword>
<dbReference type="SMART" id="SM00382">
    <property type="entry name" value="AAA"/>
    <property type="match status" value="1"/>
</dbReference>
<keyword evidence="7" id="KW-0862">Zinc</keyword>
<gene>
    <name evidence="14" type="ORF">SAMN02746089_00860</name>
</gene>
<dbReference type="GO" id="GO:0016887">
    <property type="term" value="F:ATP hydrolysis activity"/>
    <property type="evidence" value="ECO:0007669"/>
    <property type="project" value="InterPro"/>
</dbReference>
<dbReference type="Gene3D" id="1.20.58.760">
    <property type="entry name" value="Peptidase M41"/>
    <property type="match status" value="1"/>
</dbReference>
<dbReference type="InterPro" id="IPR003960">
    <property type="entry name" value="ATPase_AAA_CS"/>
</dbReference>
<accession>A0A1M4WNQ3</accession>
<evidence type="ECO:0000256" key="3">
    <source>
        <dbReference type="ARBA" id="ARBA00022670"/>
    </source>
</evidence>
<dbReference type="Gene3D" id="1.10.8.60">
    <property type="match status" value="1"/>
</dbReference>
<name>A0A1M4WNQ3_9THEO</name>
<dbReference type="PANTHER" id="PTHR23076:SF97">
    <property type="entry name" value="ATP-DEPENDENT ZINC METALLOPROTEASE YME1L1"/>
    <property type="match status" value="1"/>
</dbReference>
<evidence type="ECO:0000256" key="1">
    <source>
        <dbReference type="ARBA" id="ARBA00001947"/>
    </source>
</evidence>
<evidence type="ECO:0000256" key="8">
    <source>
        <dbReference type="ARBA" id="ARBA00022840"/>
    </source>
</evidence>
<keyword evidence="15" id="KW-1185">Reference proteome</keyword>
<comment type="cofactor">
    <cofactor evidence="1">
        <name>Zn(2+)</name>
        <dbReference type="ChEBI" id="CHEBI:29105"/>
    </cofactor>
</comment>
<keyword evidence="12" id="KW-0812">Transmembrane</keyword>
<keyword evidence="3 14" id="KW-0645">Protease</keyword>
<protein>
    <submittedName>
        <fullName evidence="14">ATP-dependent metalloprotease FtsH</fullName>
    </submittedName>
</protein>
<dbReference type="GO" id="GO:0005524">
    <property type="term" value="F:ATP binding"/>
    <property type="evidence" value="ECO:0007669"/>
    <property type="project" value="UniProtKB-KW"/>
</dbReference>
<evidence type="ECO:0000256" key="6">
    <source>
        <dbReference type="ARBA" id="ARBA00022801"/>
    </source>
</evidence>
<feature type="domain" description="AAA+ ATPase" evidence="13">
    <location>
        <begin position="95"/>
        <end position="240"/>
    </location>
</feature>
<dbReference type="PROSITE" id="PS00674">
    <property type="entry name" value="AAA"/>
    <property type="match status" value="1"/>
</dbReference>
<dbReference type="GO" id="GO:0006508">
    <property type="term" value="P:proteolysis"/>
    <property type="evidence" value="ECO:0007669"/>
    <property type="project" value="UniProtKB-KW"/>
</dbReference>
<evidence type="ECO:0000256" key="12">
    <source>
        <dbReference type="SAM" id="Phobius"/>
    </source>
</evidence>
<dbReference type="Pfam" id="PF17862">
    <property type="entry name" value="AAA_lid_3"/>
    <property type="match status" value="1"/>
</dbReference>
<dbReference type="GO" id="GO:0004176">
    <property type="term" value="F:ATP-dependent peptidase activity"/>
    <property type="evidence" value="ECO:0007669"/>
    <property type="project" value="InterPro"/>
</dbReference>
<keyword evidence="10" id="KW-0175">Coiled coil</keyword>
<dbReference type="InterPro" id="IPR003959">
    <property type="entry name" value="ATPase_AAA_core"/>
</dbReference>
<keyword evidence="12" id="KW-0472">Membrane</keyword>
<evidence type="ECO:0000256" key="7">
    <source>
        <dbReference type="ARBA" id="ARBA00022833"/>
    </source>
</evidence>
<keyword evidence="5 11" id="KW-0547">Nucleotide-binding</keyword>
<evidence type="ECO:0000256" key="2">
    <source>
        <dbReference type="ARBA" id="ARBA00010044"/>
    </source>
</evidence>
<dbReference type="GO" id="GO:0005886">
    <property type="term" value="C:plasma membrane"/>
    <property type="evidence" value="ECO:0007669"/>
    <property type="project" value="TreeGrafter"/>
</dbReference>
<comment type="similarity">
    <text evidence="2">In the C-terminal section; belongs to the peptidase M41 family.</text>
</comment>
<dbReference type="STRING" id="1121256.SAMN02746089_00860"/>